<dbReference type="EMBL" id="CP019236">
    <property type="protein sequence ID" value="APW40224.1"/>
    <property type="molecule type" value="Genomic_DNA"/>
</dbReference>
<dbReference type="PANTHER" id="PTHR11609:SF5">
    <property type="entry name" value="PHOSPHORIBOSYLAMINOIMIDAZOLE CARBOXYLASE"/>
    <property type="match status" value="1"/>
</dbReference>
<dbReference type="Gene3D" id="3.30.1490.20">
    <property type="entry name" value="ATP-grasp fold, A domain"/>
    <property type="match status" value="1"/>
</dbReference>
<evidence type="ECO:0000313" key="8">
    <source>
        <dbReference type="EMBL" id="APW40224.1"/>
    </source>
</evidence>
<dbReference type="OrthoDB" id="9804625at2"/>
<dbReference type="InterPro" id="IPR011054">
    <property type="entry name" value="Rudment_hybrid_motif"/>
</dbReference>
<feature type="binding site" evidence="5">
    <location>
        <begin position="154"/>
        <end position="160"/>
    </location>
    <ligand>
        <name>ATP</name>
        <dbReference type="ChEBI" id="CHEBI:30616"/>
    </ligand>
</feature>
<dbReference type="UniPathway" id="UPA00074">
    <property type="reaction ID" value="UER00942"/>
</dbReference>
<proteinExistence type="inferred from homology"/>
<keyword evidence="9" id="KW-1185">Reference proteome</keyword>
<comment type="function">
    <text evidence="6">Catalyzes the ATP-dependent conversion of 5-aminoimidazole ribonucleotide (AIR) and HCO(3)- to N5-carboxyaminoimidazole ribonucleotide (N5-CAIR).</text>
</comment>
<feature type="binding site" evidence="5">
    <location>
        <position position="192"/>
    </location>
    <ligand>
        <name>ATP</name>
        <dbReference type="ChEBI" id="CHEBI:30616"/>
    </ligand>
</feature>
<feature type="domain" description="ATP-grasp" evidence="7">
    <location>
        <begin position="114"/>
        <end position="300"/>
    </location>
</feature>
<evidence type="ECO:0000256" key="6">
    <source>
        <dbReference type="RuleBase" id="RU361200"/>
    </source>
</evidence>
<dbReference type="KEGG" id="rhy:RD110_25990"/>
<dbReference type="PROSITE" id="PS50975">
    <property type="entry name" value="ATP_GRASP"/>
    <property type="match status" value="1"/>
</dbReference>
<protein>
    <recommendedName>
        <fullName evidence="5 6">N5-carboxyaminoimidazole ribonucleotide synthase</fullName>
        <shortName evidence="5 6">N5-CAIR synthase</shortName>
        <ecNumber evidence="5 6">6.3.4.18</ecNumber>
    </recommendedName>
    <alternativeName>
        <fullName evidence="5 6">5-(carboxyamino)imidazole ribonucleotide synthetase</fullName>
    </alternativeName>
</protein>
<comment type="subunit">
    <text evidence="5 6">Homodimer.</text>
</comment>
<dbReference type="Pfam" id="PF17769">
    <property type="entry name" value="PurK_C"/>
    <property type="match status" value="1"/>
</dbReference>
<evidence type="ECO:0000259" key="7">
    <source>
        <dbReference type="PROSITE" id="PS50975"/>
    </source>
</evidence>
<evidence type="ECO:0000313" key="9">
    <source>
        <dbReference type="Proteomes" id="UP000186609"/>
    </source>
</evidence>
<sequence length="396" mass="41652">MSASFDRILPGATLGVMGGGQLGRMFVHAAQSMGYFTAVLDPDVSSPAGRVSHHHIRADYLDPQGLAQLSAVCDAITTEFENVPAPALAALAKSRPVAPDAAAVGIAQDRAQEKAHFVRCGVPCAPYAVIDSAEALAAVPTELLPGILKTARMGYDGKGQVRVADAATLAAAWAQFKHVTCVLEKMLPLAAECSVIVARGRDGAMVHLPPQRNLHREGILAVTEVYEGNLPLAQMASAVTAAKSIAEGLAYVGVLCVEFFLLQDGALVVNEIAPRPHNSGHYSMDACDVSQFELQVRTLAGLPLVTPRQHSPAIMLNLLGDLWFDANGVRPAAVTAPTAPPWAEVLALPGTHLHLYGKLEAKPGRKMGHLNITGATVEEVRATALQASQLLGLDAF</sequence>
<dbReference type="STRING" id="1842727.RD110_25990"/>
<comment type="catalytic activity">
    <reaction evidence="5 6">
        <text>5-amino-1-(5-phospho-beta-D-ribosyl)imidazole + hydrogencarbonate + ATP = 5-carboxyamino-1-(5-phospho-D-ribosyl)imidazole + ADP + phosphate + 2 H(+)</text>
        <dbReference type="Rhea" id="RHEA:19317"/>
        <dbReference type="ChEBI" id="CHEBI:15378"/>
        <dbReference type="ChEBI" id="CHEBI:17544"/>
        <dbReference type="ChEBI" id="CHEBI:30616"/>
        <dbReference type="ChEBI" id="CHEBI:43474"/>
        <dbReference type="ChEBI" id="CHEBI:58730"/>
        <dbReference type="ChEBI" id="CHEBI:137981"/>
        <dbReference type="ChEBI" id="CHEBI:456216"/>
        <dbReference type="EC" id="6.3.4.18"/>
    </reaction>
</comment>
<dbReference type="RefSeq" id="WP_076203732.1">
    <property type="nucleotide sequence ID" value="NZ_CP019236.1"/>
</dbReference>
<dbReference type="InterPro" id="IPR005875">
    <property type="entry name" value="PurK"/>
</dbReference>
<feature type="binding site" evidence="5">
    <location>
        <position position="149"/>
    </location>
    <ligand>
        <name>ATP</name>
        <dbReference type="ChEBI" id="CHEBI:30616"/>
    </ligand>
</feature>
<feature type="binding site" evidence="5">
    <location>
        <begin position="270"/>
        <end position="271"/>
    </location>
    <ligand>
        <name>ATP</name>
        <dbReference type="ChEBI" id="CHEBI:30616"/>
    </ligand>
</feature>
<evidence type="ECO:0000256" key="2">
    <source>
        <dbReference type="ARBA" id="ARBA00022741"/>
    </source>
</evidence>
<evidence type="ECO:0000256" key="5">
    <source>
        <dbReference type="HAMAP-Rule" id="MF_01928"/>
    </source>
</evidence>
<dbReference type="InterPro" id="IPR016185">
    <property type="entry name" value="PreATP-grasp_dom_sf"/>
</dbReference>
<feature type="binding site" evidence="5">
    <location>
        <position position="215"/>
    </location>
    <ligand>
        <name>ATP</name>
        <dbReference type="ChEBI" id="CHEBI:30616"/>
    </ligand>
</feature>
<dbReference type="InterPro" id="IPR054350">
    <property type="entry name" value="PurT/PurK_preATP-grasp"/>
</dbReference>
<keyword evidence="2 5" id="KW-0547">Nucleotide-binding</keyword>
<reference evidence="8 9" key="1">
    <citation type="submission" date="2017-01" db="EMBL/GenBank/DDBJ databases">
        <authorList>
            <person name="Mah S.A."/>
            <person name="Swanson W.J."/>
            <person name="Moy G.W."/>
            <person name="Vacquier V.D."/>
        </authorList>
    </citation>
    <scope>NUCLEOTIDE SEQUENCE [LARGE SCALE GENOMIC DNA]</scope>
    <source>
        <strain evidence="8 9">DCY110</strain>
    </source>
</reference>
<feature type="binding site" evidence="5">
    <location>
        <begin position="184"/>
        <end position="187"/>
    </location>
    <ligand>
        <name>ATP</name>
        <dbReference type="ChEBI" id="CHEBI:30616"/>
    </ligand>
</feature>
<dbReference type="Gene3D" id="3.40.50.20">
    <property type="match status" value="1"/>
</dbReference>
<dbReference type="Pfam" id="PF02222">
    <property type="entry name" value="ATP-grasp"/>
    <property type="match status" value="1"/>
</dbReference>
<evidence type="ECO:0000256" key="4">
    <source>
        <dbReference type="ARBA" id="ARBA00022840"/>
    </source>
</evidence>
<dbReference type="InterPro" id="IPR011761">
    <property type="entry name" value="ATP-grasp"/>
</dbReference>
<dbReference type="NCBIfam" id="NF004677">
    <property type="entry name" value="PRK06019.1-3"/>
    <property type="match status" value="1"/>
</dbReference>
<dbReference type="NCBIfam" id="TIGR01161">
    <property type="entry name" value="purK"/>
    <property type="match status" value="1"/>
</dbReference>
<keyword evidence="1 5" id="KW-0436">Ligase</keyword>
<dbReference type="SUPFAM" id="SSF56059">
    <property type="entry name" value="Glutathione synthetase ATP-binding domain-like"/>
    <property type="match status" value="1"/>
</dbReference>
<dbReference type="EC" id="6.3.4.18" evidence="5 6"/>
<keyword evidence="4 5" id="KW-0067">ATP-binding</keyword>
<dbReference type="Gene3D" id="3.30.470.20">
    <property type="entry name" value="ATP-grasp fold, B domain"/>
    <property type="match status" value="1"/>
</dbReference>
<dbReference type="NCBIfam" id="NF004676">
    <property type="entry name" value="PRK06019.1-2"/>
    <property type="match status" value="1"/>
</dbReference>
<dbReference type="GO" id="GO:0006189">
    <property type="term" value="P:'de novo' IMP biosynthetic process"/>
    <property type="evidence" value="ECO:0007669"/>
    <property type="project" value="UniProtKB-UniRule"/>
</dbReference>
<dbReference type="SUPFAM" id="SSF51246">
    <property type="entry name" value="Rudiment single hybrid motif"/>
    <property type="match status" value="1"/>
</dbReference>
<dbReference type="Pfam" id="PF22660">
    <property type="entry name" value="RS_preATP-grasp-like"/>
    <property type="match status" value="1"/>
</dbReference>
<dbReference type="HAMAP" id="MF_01928">
    <property type="entry name" value="PurK"/>
    <property type="match status" value="1"/>
</dbReference>
<comment type="similarity">
    <text evidence="5 6">Belongs to the PurK/PurT family.</text>
</comment>
<dbReference type="SUPFAM" id="SSF52440">
    <property type="entry name" value="PreATP-grasp domain"/>
    <property type="match status" value="1"/>
</dbReference>
<dbReference type="InterPro" id="IPR040686">
    <property type="entry name" value="PurK_C"/>
</dbReference>
<comment type="pathway">
    <text evidence="5 6">Purine metabolism; IMP biosynthesis via de novo pathway; 5-amino-1-(5-phospho-D-ribosyl)imidazole-4-carboxylate from 5-amino-1-(5-phospho-D-ribosyl)imidazole (N5-CAIR route): step 1/2.</text>
</comment>
<dbReference type="InterPro" id="IPR003135">
    <property type="entry name" value="ATP-grasp_carboxylate-amine"/>
</dbReference>
<dbReference type="GO" id="GO:0046872">
    <property type="term" value="F:metal ion binding"/>
    <property type="evidence" value="ECO:0007669"/>
    <property type="project" value="InterPro"/>
</dbReference>
<evidence type="ECO:0000256" key="3">
    <source>
        <dbReference type="ARBA" id="ARBA00022755"/>
    </source>
</evidence>
<dbReference type="Proteomes" id="UP000186609">
    <property type="component" value="Chromosome"/>
</dbReference>
<feature type="binding site" evidence="5">
    <location>
        <position position="110"/>
    </location>
    <ligand>
        <name>ATP</name>
        <dbReference type="ChEBI" id="CHEBI:30616"/>
    </ligand>
</feature>
<dbReference type="InterPro" id="IPR013815">
    <property type="entry name" value="ATP_grasp_subdomain_1"/>
</dbReference>
<accession>A0A1P8K2I4</accession>
<dbReference type="PANTHER" id="PTHR11609">
    <property type="entry name" value="PURINE BIOSYNTHESIS PROTEIN 6/7, PUR6/7"/>
    <property type="match status" value="1"/>
</dbReference>
<organism evidence="8 9">
    <name type="scientific">Rhodoferax koreensis</name>
    <dbReference type="NCBI Taxonomy" id="1842727"/>
    <lineage>
        <taxon>Bacteria</taxon>
        <taxon>Pseudomonadati</taxon>
        <taxon>Pseudomonadota</taxon>
        <taxon>Betaproteobacteria</taxon>
        <taxon>Burkholderiales</taxon>
        <taxon>Comamonadaceae</taxon>
        <taxon>Rhodoferax</taxon>
    </lineage>
</organism>
<keyword evidence="3 5" id="KW-0658">Purine biosynthesis</keyword>
<gene>
    <name evidence="5 6" type="primary">purK</name>
    <name evidence="8" type="ORF">RD110_25990</name>
</gene>
<evidence type="ECO:0000256" key="1">
    <source>
        <dbReference type="ARBA" id="ARBA00022598"/>
    </source>
</evidence>
<comment type="function">
    <text evidence="5">Catalyzes the ATP-dependent conversion of 5-aminoimidazole ribonucleotide (AIR) and HCO(3)(-) to N5-carboxyaminoimidazole ribonucleotide (N5-CAIR).</text>
</comment>
<dbReference type="GO" id="GO:0005829">
    <property type="term" value="C:cytosol"/>
    <property type="evidence" value="ECO:0007669"/>
    <property type="project" value="TreeGrafter"/>
</dbReference>
<dbReference type="AlphaFoldDB" id="A0A1P8K2I4"/>
<name>A0A1P8K2I4_9BURK</name>
<dbReference type="NCBIfam" id="NF004679">
    <property type="entry name" value="PRK06019.1-5"/>
    <property type="match status" value="1"/>
</dbReference>
<dbReference type="GO" id="GO:0004638">
    <property type="term" value="F:phosphoribosylaminoimidazole carboxylase activity"/>
    <property type="evidence" value="ECO:0007669"/>
    <property type="project" value="InterPro"/>
</dbReference>
<dbReference type="GO" id="GO:0005524">
    <property type="term" value="F:ATP binding"/>
    <property type="evidence" value="ECO:0007669"/>
    <property type="project" value="UniProtKB-UniRule"/>
</dbReference>
<dbReference type="FunFam" id="3.30.1490.20:FF:000015">
    <property type="entry name" value="N5-carboxyaminoimidazole ribonucleotide synthase"/>
    <property type="match status" value="1"/>
</dbReference>
<dbReference type="GO" id="GO:0034028">
    <property type="term" value="F:5-(carboxyamino)imidazole ribonucleotide synthase activity"/>
    <property type="evidence" value="ECO:0007669"/>
    <property type="project" value="UniProtKB-UniRule"/>
</dbReference>